<reference evidence="14 15" key="1">
    <citation type="submission" date="2012-05" db="EMBL/GenBank/DDBJ databases">
        <authorList>
            <person name="Weinstock G."/>
            <person name="Sodergren E."/>
            <person name="Lobos E.A."/>
            <person name="Fulton L."/>
            <person name="Fulton R."/>
            <person name="Courtney L."/>
            <person name="Fronick C."/>
            <person name="O'Laughlin M."/>
            <person name="Godfrey J."/>
            <person name="Wilson R.M."/>
            <person name="Miner T."/>
            <person name="Farmer C."/>
            <person name="Delehaunty K."/>
            <person name="Cordes M."/>
            <person name="Minx P."/>
            <person name="Tomlinson C."/>
            <person name="Chen J."/>
            <person name="Wollam A."/>
            <person name="Pepin K.H."/>
            <person name="Bhonagiri V."/>
            <person name="Zhang X."/>
            <person name="Suruliraj S."/>
            <person name="Warren W."/>
            <person name="Mitreva M."/>
            <person name="Mardis E.R."/>
            <person name="Wilson R.K."/>
        </authorList>
    </citation>
    <scope>NUCLEOTIDE SEQUENCE [LARGE SCALE GENOMIC DNA]</scope>
    <source>
        <strain evidence="14 15">F0055</strain>
    </source>
</reference>
<accession>L1NCR7</accession>
<gene>
    <name evidence="12" type="primary">hisC</name>
    <name evidence="14" type="ORF">HMPREF9151_01110</name>
</gene>
<keyword evidence="7 12" id="KW-0028">Amino-acid biosynthesis</keyword>
<evidence type="ECO:0000313" key="14">
    <source>
        <dbReference type="EMBL" id="EKY01126.1"/>
    </source>
</evidence>
<comment type="pathway">
    <text evidence="3">Lipid metabolism.</text>
</comment>
<keyword evidence="8 12" id="KW-0808">Transferase</keyword>
<comment type="cofactor">
    <cofactor evidence="1 12">
        <name>pyridoxal 5'-phosphate</name>
        <dbReference type="ChEBI" id="CHEBI:597326"/>
    </cofactor>
</comment>
<comment type="similarity">
    <text evidence="4 12">Belongs to the class-II pyridoxal-phosphate-dependent aminotransferase family. Histidinol-phosphate aminotransferase subfamily.</text>
</comment>
<dbReference type="InterPro" id="IPR004839">
    <property type="entry name" value="Aminotransferase_I/II_large"/>
</dbReference>
<dbReference type="Proteomes" id="UP000010433">
    <property type="component" value="Unassembled WGS sequence"/>
</dbReference>
<evidence type="ECO:0000256" key="12">
    <source>
        <dbReference type="HAMAP-Rule" id="MF_01023"/>
    </source>
</evidence>
<evidence type="ECO:0000256" key="2">
    <source>
        <dbReference type="ARBA" id="ARBA00005011"/>
    </source>
</evidence>
<dbReference type="Gene3D" id="3.90.1150.10">
    <property type="entry name" value="Aspartate Aminotransferase, domain 1"/>
    <property type="match status" value="1"/>
</dbReference>
<dbReference type="UniPathway" id="UPA00031">
    <property type="reaction ID" value="UER00012"/>
</dbReference>
<dbReference type="PATRIC" id="fig|1127699.3.peg.1025"/>
<comment type="catalytic activity">
    <reaction evidence="11 12">
        <text>L-histidinol phosphate + 2-oxoglutarate = 3-(imidazol-4-yl)-2-oxopropyl phosphate + L-glutamate</text>
        <dbReference type="Rhea" id="RHEA:23744"/>
        <dbReference type="ChEBI" id="CHEBI:16810"/>
        <dbReference type="ChEBI" id="CHEBI:29985"/>
        <dbReference type="ChEBI" id="CHEBI:57766"/>
        <dbReference type="ChEBI" id="CHEBI:57980"/>
        <dbReference type="EC" id="2.6.1.9"/>
    </reaction>
</comment>
<sequence length="344" mass="39333">MKTLEQLVRPNIEKLTPYSCARDEYKGEKAKAFLDANENPYNTPWNRYPDPLQHKLKKKVARIKGVRPENIFLGNGSDEAIDLAYRIFCRPQIDNVVAIEPTYGMYKVCADINDVEYRAVPLDENFCLSADKLLAACDKNTKLIWLCSPNNPTGNHLDAAEIERILQSFDGIVVIDEAYSDFSSHPVFRLQIDRYPHLIVFNTMSKAWGGASIRLGMAFADKAIIDLYNKVKYPYNIGLPTQEKALEILNDPFEVDKWIRLLIQERNSLMSALSELSICEKIYPTDANFFLIKVSDAQAIYDYLLKREIIVRNRTRVALCYNCLRITVGTKSENSALLAALRQY</sequence>
<dbReference type="PROSITE" id="PS00599">
    <property type="entry name" value="AA_TRANSFER_CLASS_2"/>
    <property type="match status" value="1"/>
</dbReference>
<comment type="subunit">
    <text evidence="5 12">Homodimer.</text>
</comment>
<dbReference type="InterPro" id="IPR015422">
    <property type="entry name" value="PyrdxlP-dep_Trfase_small"/>
</dbReference>
<dbReference type="OrthoDB" id="9813612at2"/>
<proteinExistence type="inferred from homology"/>
<dbReference type="NCBIfam" id="TIGR01141">
    <property type="entry name" value="hisC"/>
    <property type="match status" value="1"/>
</dbReference>
<evidence type="ECO:0000256" key="8">
    <source>
        <dbReference type="ARBA" id="ARBA00022679"/>
    </source>
</evidence>
<dbReference type="STRING" id="1127699.HMPREF9151_01110"/>
<evidence type="ECO:0000313" key="15">
    <source>
        <dbReference type="Proteomes" id="UP000010433"/>
    </source>
</evidence>
<dbReference type="EC" id="2.6.1.9" evidence="12"/>
<evidence type="ECO:0000256" key="5">
    <source>
        <dbReference type="ARBA" id="ARBA00011738"/>
    </source>
</evidence>
<name>L1NCR7_9BACT</name>
<protein>
    <recommendedName>
        <fullName evidence="12">Histidinol-phosphate aminotransferase</fullName>
        <ecNumber evidence="12">2.6.1.9</ecNumber>
    </recommendedName>
    <alternativeName>
        <fullName evidence="12">Imidazole acetol-phosphate transaminase</fullName>
    </alternativeName>
</protein>
<organism evidence="14 15">
    <name type="scientific">Hoylesella saccharolytica F0055</name>
    <dbReference type="NCBI Taxonomy" id="1127699"/>
    <lineage>
        <taxon>Bacteria</taxon>
        <taxon>Pseudomonadati</taxon>
        <taxon>Bacteroidota</taxon>
        <taxon>Bacteroidia</taxon>
        <taxon>Bacteroidales</taxon>
        <taxon>Prevotellaceae</taxon>
        <taxon>Hoylesella</taxon>
    </lineage>
</organism>
<dbReference type="GO" id="GO:0004400">
    <property type="term" value="F:histidinol-phosphate transaminase activity"/>
    <property type="evidence" value="ECO:0007669"/>
    <property type="project" value="UniProtKB-UniRule"/>
</dbReference>
<dbReference type="AlphaFoldDB" id="L1NCR7"/>
<keyword evidence="10 12" id="KW-0368">Histidine biosynthesis</keyword>
<evidence type="ECO:0000256" key="10">
    <source>
        <dbReference type="ARBA" id="ARBA00023102"/>
    </source>
</evidence>
<dbReference type="RefSeq" id="WP_009162326.1">
    <property type="nucleotide sequence ID" value="NZ_KB290991.1"/>
</dbReference>
<keyword evidence="9 12" id="KW-0663">Pyridoxal phosphate</keyword>
<feature type="domain" description="Aminotransferase class I/classII large" evidence="13">
    <location>
        <begin position="27"/>
        <end position="341"/>
    </location>
</feature>
<evidence type="ECO:0000256" key="4">
    <source>
        <dbReference type="ARBA" id="ARBA00007970"/>
    </source>
</evidence>
<dbReference type="GO" id="GO:0000105">
    <property type="term" value="P:L-histidine biosynthetic process"/>
    <property type="evidence" value="ECO:0007669"/>
    <property type="project" value="UniProtKB-UniRule"/>
</dbReference>
<dbReference type="GO" id="GO:0030170">
    <property type="term" value="F:pyridoxal phosphate binding"/>
    <property type="evidence" value="ECO:0007669"/>
    <property type="project" value="InterPro"/>
</dbReference>
<evidence type="ECO:0000256" key="1">
    <source>
        <dbReference type="ARBA" id="ARBA00001933"/>
    </source>
</evidence>
<comment type="pathway">
    <text evidence="2 12">Amino-acid biosynthesis; L-histidine biosynthesis; L-histidine from 5-phospho-alpha-D-ribose 1-diphosphate: step 7/9.</text>
</comment>
<dbReference type="SUPFAM" id="SSF53383">
    <property type="entry name" value="PLP-dependent transferases"/>
    <property type="match status" value="1"/>
</dbReference>
<comment type="caution">
    <text evidence="14">The sequence shown here is derived from an EMBL/GenBank/DDBJ whole genome shotgun (WGS) entry which is preliminary data.</text>
</comment>
<dbReference type="PANTHER" id="PTHR42885">
    <property type="entry name" value="HISTIDINOL-PHOSPHATE AMINOTRANSFERASE-RELATED"/>
    <property type="match status" value="1"/>
</dbReference>
<keyword evidence="15" id="KW-1185">Reference proteome</keyword>
<dbReference type="Pfam" id="PF00155">
    <property type="entry name" value="Aminotran_1_2"/>
    <property type="match status" value="1"/>
</dbReference>
<dbReference type="Gene3D" id="3.40.640.10">
    <property type="entry name" value="Type I PLP-dependent aspartate aminotransferase-like (Major domain)"/>
    <property type="match status" value="1"/>
</dbReference>
<evidence type="ECO:0000256" key="11">
    <source>
        <dbReference type="ARBA" id="ARBA00047481"/>
    </source>
</evidence>
<dbReference type="HOGENOM" id="CLU_017584_3_1_10"/>
<evidence type="ECO:0000256" key="9">
    <source>
        <dbReference type="ARBA" id="ARBA00022898"/>
    </source>
</evidence>
<dbReference type="PANTHER" id="PTHR42885:SF2">
    <property type="entry name" value="HISTIDINOL-PHOSPHATE AMINOTRANSFERASE"/>
    <property type="match status" value="1"/>
</dbReference>
<dbReference type="EMBL" id="AMEP01000075">
    <property type="protein sequence ID" value="EKY01126.1"/>
    <property type="molecule type" value="Genomic_DNA"/>
</dbReference>
<evidence type="ECO:0000256" key="7">
    <source>
        <dbReference type="ARBA" id="ARBA00022605"/>
    </source>
</evidence>
<dbReference type="CDD" id="cd00609">
    <property type="entry name" value="AAT_like"/>
    <property type="match status" value="1"/>
</dbReference>
<dbReference type="InterPro" id="IPR015424">
    <property type="entry name" value="PyrdxlP-dep_Trfase"/>
</dbReference>
<evidence type="ECO:0000259" key="13">
    <source>
        <dbReference type="Pfam" id="PF00155"/>
    </source>
</evidence>
<evidence type="ECO:0000256" key="3">
    <source>
        <dbReference type="ARBA" id="ARBA00005189"/>
    </source>
</evidence>
<keyword evidence="6 12" id="KW-0032">Aminotransferase</keyword>
<dbReference type="InterPro" id="IPR005861">
    <property type="entry name" value="HisP_aminotrans"/>
</dbReference>
<dbReference type="HAMAP" id="MF_01023">
    <property type="entry name" value="HisC_aminotrans_2"/>
    <property type="match status" value="1"/>
</dbReference>
<dbReference type="InterPro" id="IPR001917">
    <property type="entry name" value="Aminotrans_II_pyridoxalP_BS"/>
</dbReference>
<evidence type="ECO:0000256" key="6">
    <source>
        <dbReference type="ARBA" id="ARBA00022576"/>
    </source>
</evidence>
<dbReference type="InterPro" id="IPR015421">
    <property type="entry name" value="PyrdxlP-dep_Trfase_major"/>
</dbReference>
<feature type="modified residue" description="N6-(pyridoxal phosphate)lysine" evidence="12">
    <location>
        <position position="206"/>
    </location>
</feature>